<dbReference type="EMBL" id="JAGGKX010000029">
    <property type="protein sequence ID" value="MBP1971627.1"/>
    <property type="molecule type" value="Genomic_DNA"/>
</dbReference>
<keyword evidence="2" id="KW-1185">Reference proteome</keyword>
<dbReference type="SUPFAM" id="SSF161266">
    <property type="entry name" value="Gam-like"/>
    <property type="match status" value="1"/>
</dbReference>
<name>A0ABS4IKY8_9BACI</name>
<protein>
    <submittedName>
        <fullName evidence="1">RNA-binding protein with RPS1 domain</fullName>
    </submittedName>
</protein>
<accession>A0ABS4IKY8</accession>
<gene>
    <name evidence="1" type="ORF">J2Z83_003778</name>
</gene>
<dbReference type="InterPro" id="IPR009951">
    <property type="entry name" value="Host-nuc_inhib_Gam"/>
</dbReference>
<comment type="caution">
    <text evidence="1">The sequence shown here is derived from an EMBL/GenBank/DDBJ whole genome shotgun (WGS) entry which is preliminary data.</text>
</comment>
<evidence type="ECO:0000313" key="1">
    <source>
        <dbReference type="EMBL" id="MBP1971627.1"/>
    </source>
</evidence>
<reference evidence="1 2" key="1">
    <citation type="submission" date="2021-03" db="EMBL/GenBank/DDBJ databases">
        <title>Genomic Encyclopedia of Type Strains, Phase IV (KMG-IV): sequencing the most valuable type-strain genomes for metagenomic binning, comparative biology and taxonomic classification.</title>
        <authorList>
            <person name="Goeker M."/>
        </authorList>
    </citation>
    <scope>NUCLEOTIDE SEQUENCE [LARGE SCALE GENOMIC DNA]</scope>
    <source>
        <strain evidence="1 2">DSM 25609</strain>
    </source>
</reference>
<dbReference type="Pfam" id="PF07352">
    <property type="entry name" value="Phage_Mu_Gam"/>
    <property type="match status" value="1"/>
</dbReference>
<proteinExistence type="predicted"/>
<dbReference type="Proteomes" id="UP001519345">
    <property type="component" value="Unassembled WGS sequence"/>
</dbReference>
<sequence length="179" mass="20730">MTNLNDYLDEQEQVENEAFTIKDDNAANWALRKIKQHQQQKEANNKLAVEEIEKLEAWNKSENDKAQQSIDYFQGLLSYYALSKREADPKWKSQKLPNGRIRFKKQQPKYVYNDESLMMSLKALGRHDLITVKETPSKSDVKKSFVEQNGRLIDTETGALLDGVTVVDQEEKFEVATDD</sequence>
<evidence type="ECO:0000313" key="2">
    <source>
        <dbReference type="Proteomes" id="UP001519345"/>
    </source>
</evidence>
<dbReference type="RefSeq" id="WP_209464646.1">
    <property type="nucleotide sequence ID" value="NZ_CP110224.1"/>
</dbReference>
<organism evidence="1 2">
    <name type="scientific">Virgibacillus natechei</name>
    <dbReference type="NCBI Taxonomy" id="1216297"/>
    <lineage>
        <taxon>Bacteria</taxon>
        <taxon>Bacillati</taxon>
        <taxon>Bacillota</taxon>
        <taxon>Bacilli</taxon>
        <taxon>Bacillales</taxon>
        <taxon>Bacillaceae</taxon>
        <taxon>Virgibacillus</taxon>
    </lineage>
</organism>